<proteinExistence type="predicted"/>
<dbReference type="VEuPathDB" id="GiardiaDB:GMRT_14682"/>
<dbReference type="OrthoDB" id="10252338at2759"/>
<feature type="region of interest" description="Disordered" evidence="1">
    <location>
        <begin position="1"/>
        <end position="52"/>
    </location>
</feature>
<feature type="compositionally biased region" description="Acidic residues" evidence="1">
    <location>
        <begin position="19"/>
        <end position="50"/>
    </location>
</feature>
<protein>
    <submittedName>
        <fullName evidence="2">Uncharacterized protein</fullName>
    </submittedName>
</protein>
<dbReference type="EMBL" id="VDLU01000005">
    <property type="protein sequence ID" value="TNJ26403.1"/>
    <property type="molecule type" value="Genomic_DNA"/>
</dbReference>
<dbReference type="Gene3D" id="3.30.70.940">
    <property type="entry name" value="NusG, N-terminal domain"/>
    <property type="match status" value="1"/>
</dbReference>
<dbReference type="Proteomes" id="UP000315496">
    <property type="component" value="Chromosome 5"/>
</dbReference>
<reference evidence="2 3" key="1">
    <citation type="submission" date="2019-05" db="EMBL/GenBank/DDBJ databases">
        <title>The compact genome of Giardia muris reveals important steps in the evolution of intestinal protozoan parasites.</title>
        <authorList>
            <person name="Xu F."/>
            <person name="Jimenez-Gonzalez A."/>
            <person name="Einarsson E."/>
            <person name="Astvaldsson A."/>
            <person name="Peirasmaki D."/>
            <person name="Eckmann L."/>
            <person name="Andersson J.O."/>
            <person name="Svard S.G."/>
            <person name="Jerlstrom-Hultqvist J."/>
        </authorList>
    </citation>
    <scope>NUCLEOTIDE SEQUENCE [LARGE SCALE GENOMIC DNA]</scope>
    <source>
        <strain evidence="2 3">Roberts-Thomson</strain>
    </source>
</reference>
<keyword evidence="3" id="KW-1185">Reference proteome</keyword>
<sequence>MEPQRKTGMRAQDFQATEASDEEVSEESSYDIDNATDDDGGNFITDDESEGAYPVQRHNVFRDSYVDGDNDRAFYQRPTYEQYADEDSDQIADLWESDPPIYRVPVKRGRHAICVLSALRVITLNAYHERLPPELRPPSIRPYDVRSIFYNPNDPSCVYVEADSIQTVERLLLHQDVRGYVQRFTPSRGSGQRTRRKSSVAPPPLVSVRKDRATLLTYVPDRKRLHQGELCSVRRGSRVYLGDPCCVISVEGETARVAVRPRIHSLLGDQPPSRDCAPRRITREEALEAFRGIQEGSYEREVDFQLGQQYVLLLEGYEIIQLAASNLRPLKGEELRAAVDLFTIASLQIGSKAGQRIVQARLDLERKRPLNVGDVVYLTNYRPDAGLNMAECRVVRRPASTIADDSYTVQLLGKAYAAYEPLIVPRAQLIRAFGQGNRVRVAEGTYKGVTGEIVSQEITQDRKYIRVCIRTDLFEEEIGTIDEDAPGVAITTDEVESTNTCWAGLAELVLPNGVQLRPERMVRLIQPADDALILHISHDSVIVLTATNHRLCTRHANLEVLSAKACDQKTTSDRNGKVIGKGSRIRVANDSELVEHVLEEGTIVALGHHSVSTLFVKPLATAMVRDIFVIDAKYCDRIFPGKIVEGALRRRTREQAQNEMHIGQRVQILDPIFPGGIGVLMEVDPQGGMTTVKCSERSYPVHITRLALLDKRPPSALESSGRSLQDFGSFPTRSQQFGGFGFNPKSTLRDEQPKEEDPDDDLGRLGYEYADMD</sequence>
<evidence type="ECO:0000313" key="3">
    <source>
        <dbReference type="Proteomes" id="UP000315496"/>
    </source>
</evidence>
<name>A0A4Z1SXI1_GIAMU</name>
<dbReference type="AlphaFoldDB" id="A0A4Z1SXI1"/>
<accession>A0A4Z1SXI1</accession>
<dbReference type="InterPro" id="IPR036735">
    <property type="entry name" value="NGN_dom_sf"/>
</dbReference>
<dbReference type="GO" id="GO:0006354">
    <property type="term" value="P:DNA-templated transcription elongation"/>
    <property type="evidence" value="ECO:0007669"/>
    <property type="project" value="InterPro"/>
</dbReference>
<organism evidence="2 3">
    <name type="scientific">Giardia muris</name>
    <dbReference type="NCBI Taxonomy" id="5742"/>
    <lineage>
        <taxon>Eukaryota</taxon>
        <taxon>Metamonada</taxon>
        <taxon>Diplomonadida</taxon>
        <taxon>Hexamitidae</taxon>
        <taxon>Giardiinae</taxon>
        <taxon>Giardia</taxon>
    </lineage>
</organism>
<evidence type="ECO:0000313" key="2">
    <source>
        <dbReference type="EMBL" id="TNJ26403.1"/>
    </source>
</evidence>
<evidence type="ECO:0000256" key="1">
    <source>
        <dbReference type="SAM" id="MobiDB-lite"/>
    </source>
</evidence>
<gene>
    <name evidence="2" type="ORF">GMRT_14682</name>
</gene>
<feature type="region of interest" description="Disordered" evidence="1">
    <location>
        <begin position="714"/>
        <end position="773"/>
    </location>
</feature>
<comment type="caution">
    <text evidence="2">The sequence shown here is derived from an EMBL/GenBank/DDBJ whole genome shotgun (WGS) entry which is preliminary data.</text>
</comment>